<keyword evidence="2" id="KW-1185">Reference proteome</keyword>
<reference evidence="1" key="2">
    <citation type="journal article" date="2016" name="Fungal Biol.">
        <title>Ochratoxin A production by Penicillium thymicola.</title>
        <authorList>
            <person name="Nguyen H.D.T."/>
            <person name="McMullin D.R."/>
            <person name="Ponomareva E."/>
            <person name="Riley R."/>
            <person name="Pomraning K.R."/>
            <person name="Baker S.E."/>
            <person name="Seifert K.A."/>
        </authorList>
    </citation>
    <scope>NUCLEOTIDE SEQUENCE</scope>
    <source>
        <strain evidence="1">DAOM 180753</strain>
    </source>
</reference>
<organism evidence="1 2">
    <name type="scientific">Penicillium thymicola</name>
    <dbReference type="NCBI Taxonomy" id="293382"/>
    <lineage>
        <taxon>Eukaryota</taxon>
        <taxon>Fungi</taxon>
        <taxon>Dikarya</taxon>
        <taxon>Ascomycota</taxon>
        <taxon>Pezizomycotina</taxon>
        <taxon>Eurotiomycetes</taxon>
        <taxon>Eurotiomycetidae</taxon>
        <taxon>Eurotiales</taxon>
        <taxon>Aspergillaceae</taxon>
        <taxon>Penicillium</taxon>
    </lineage>
</organism>
<accession>A0AAI9TAQ7</accession>
<reference evidence="1" key="1">
    <citation type="submission" date="2015-06" db="EMBL/GenBank/DDBJ databases">
        <authorList>
            <person name="Nguyen H."/>
        </authorList>
    </citation>
    <scope>NUCLEOTIDE SEQUENCE</scope>
    <source>
        <strain evidence="1">DAOM 180753</strain>
    </source>
</reference>
<evidence type="ECO:0000313" key="2">
    <source>
        <dbReference type="Proteomes" id="UP001227192"/>
    </source>
</evidence>
<proteinExistence type="predicted"/>
<name>A0AAI9TAQ7_PENTH</name>
<dbReference type="EMBL" id="LACB01000468">
    <property type="protein sequence ID" value="KAJ9483109.1"/>
    <property type="molecule type" value="Genomic_DNA"/>
</dbReference>
<sequence>MFHRSVFLRISSLEPQDRDLFDDFILFDSILPNIFPSTPFFDIEPQDTLTAGKAVQLLECALQRSPVLSLLEPILILFTLDASHSHRSYRWLNFNT</sequence>
<protein>
    <submittedName>
        <fullName evidence="1">Uncharacterized protein</fullName>
    </submittedName>
</protein>
<comment type="caution">
    <text evidence="1">The sequence shown here is derived from an EMBL/GenBank/DDBJ whole genome shotgun (WGS) entry which is preliminary data.</text>
</comment>
<gene>
    <name evidence="1" type="ORF">VN97_g10311</name>
</gene>
<evidence type="ECO:0000313" key="1">
    <source>
        <dbReference type="EMBL" id="KAJ9483109.1"/>
    </source>
</evidence>
<dbReference type="Proteomes" id="UP001227192">
    <property type="component" value="Unassembled WGS sequence"/>
</dbReference>
<dbReference type="AlphaFoldDB" id="A0AAI9TAQ7"/>